<dbReference type="InterPro" id="IPR013783">
    <property type="entry name" value="Ig-like_fold"/>
</dbReference>
<gene>
    <name evidence="8" type="ORF">APTSU1_000925600</name>
</gene>
<keyword evidence="5" id="KW-0812">Transmembrane</keyword>
<dbReference type="PANTHER" id="PTHR44170:SF1">
    <property type="entry name" value="CELL ADHESION MOLECULE-RELATED_DOWN-REGULATED BY ONCOGENES"/>
    <property type="match status" value="1"/>
</dbReference>
<accession>A0ABQ0F482</accession>
<keyword evidence="9" id="KW-1185">Reference proteome</keyword>
<feature type="domain" description="Ig-like" evidence="6">
    <location>
        <begin position="5"/>
        <end position="90"/>
    </location>
</feature>
<feature type="domain" description="Ig-like" evidence="6">
    <location>
        <begin position="115"/>
        <end position="180"/>
    </location>
</feature>
<keyword evidence="1" id="KW-0677">Repeat</keyword>
<keyword evidence="5" id="KW-0472">Membrane</keyword>
<keyword evidence="5" id="KW-1133">Transmembrane helix</keyword>
<keyword evidence="3" id="KW-0393">Immunoglobulin domain</keyword>
<dbReference type="InterPro" id="IPR013098">
    <property type="entry name" value="Ig_I-set"/>
</dbReference>
<dbReference type="EMBL" id="BAAFST010000009">
    <property type="protein sequence ID" value="GAB1294023.1"/>
    <property type="molecule type" value="Genomic_DNA"/>
</dbReference>
<dbReference type="PROSITE" id="PS50853">
    <property type="entry name" value="FN3"/>
    <property type="match status" value="3"/>
</dbReference>
<dbReference type="Pfam" id="PF00041">
    <property type="entry name" value="fn3"/>
    <property type="match status" value="3"/>
</dbReference>
<feature type="domain" description="Fibronectin type-III" evidence="7">
    <location>
        <begin position="803"/>
        <end position="931"/>
    </location>
</feature>
<comment type="caution">
    <text evidence="8">The sequence shown here is derived from an EMBL/GenBank/DDBJ whole genome shotgun (WGS) entry which is preliminary data.</text>
</comment>
<evidence type="ECO:0000313" key="9">
    <source>
        <dbReference type="Proteomes" id="UP001623349"/>
    </source>
</evidence>
<dbReference type="CDD" id="cd00063">
    <property type="entry name" value="FN3"/>
    <property type="match status" value="3"/>
</dbReference>
<feature type="domain" description="Ig-like" evidence="6">
    <location>
        <begin position="201"/>
        <end position="279"/>
    </location>
</feature>
<keyword evidence="2" id="KW-1015">Disulfide bond</keyword>
<dbReference type="Pfam" id="PF07679">
    <property type="entry name" value="I-set"/>
    <property type="match status" value="1"/>
</dbReference>
<dbReference type="PROSITE" id="PS50835">
    <property type="entry name" value="IG_LIKE"/>
    <property type="match status" value="5"/>
</dbReference>
<dbReference type="SMART" id="SM00060">
    <property type="entry name" value="FN3"/>
    <property type="match status" value="3"/>
</dbReference>
<feature type="domain" description="Ig-like" evidence="6">
    <location>
        <begin position="385"/>
        <end position="496"/>
    </location>
</feature>
<feature type="transmembrane region" description="Helical" evidence="5">
    <location>
        <begin position="969"/>
        <end position="994"/>
    </location>
</feature>
<evidence type="ECO:0000256" key="5">
    <source>
        <dbReference type="SAM" id="Phobius"/>
    </source>
</evidence>
<protein>
    <submittedName>
        <fullName evidence="8">Cell adhesion molecule-related/down-regulated by oncogenes</fullName>
    </submittedName>
</protein>
<dbReference type="InterPro" id="IPR007110">
    <property type="entry name" value="Ig-like_dom"/>
</dbReference>
<sequence length="1364" mass="147910">MYLAPYFISEPVSAVQKLGSPLVLHCSAKPVTARISWLHNGKRLDRNTEQIKIHRGTLTILSLNPSLAGCYQCVANNSVGAVVSGPATVSAAALGDFDSSAMHVITAEEKNTGFIGCRVPESNPKAEVRYKIRGQWLKYSTGNYIILPSGNLQILNVSSKDKGSYKCAAYNPVTSELKVEPTGRKLLVSRPSTEGFHILHPALPQALAVLPHSPVTLECVVSGVPASQVYWLKDGQDALSGSNWRRLYSHLATASIDPADAGNYSCVVSNKSGDKKHVTYMVNVLEHASISKGLHDQKVSLGATVHFTCDVHGNPAPNRTWFHNAQPIHPSSRHLTEGNVLKITGVIMEDSGLYQCVADNGIGFMQSTGRLQVERVTLEDSGQKPVIVTAPANVEVMDGDLVTLSCNATGVPVPAIHWYGRHGLITSHPSQVLRSKSRKSHLLRPGDPDLEPVYLIVSQAGWSSLSIQAVTREHAGKYMCEATNSHGSAQSEAVLTVVPFETHTKAESVTPSEASQNDERDPGDSSESGLLSVFPGKVHSSGVESPAEKNASVPDAPNILSPPQTHMPDTYNLVWRAGRDGGMPINAYFVKYRKLDDGSGAVGSWHTVRVPGSENELHLTELEPSSLYEVLMVARSAVGEGQPAMLTFRTSKEKMASSKNTQASFPPVGIPKRPVTSEASNSNFGVVLTDSSRHSGVPEAPDRPTISMASETSVYVTWIPRANGGSPITAFKVEYKRMRTSDWLVAAEDIPPSKLSVEVRSLEPGSIYKFRVIAINHYGESFRSAASRPYQVAGFPNRFSNRPITGPHIAYTEAVSDTQIMLKWTYIPSSNNNTPIQGFYIYYRPTDSDNDSDYKRDVVEGWQACSVLSEVEALAILGEKETRGVAGDSSKQWHTIGHLQPETSYDIKMQCFNEGGESEFSNVMICETKVKRVPGASEYPVKELSTPPSPSGNGGNVGPATGPARSSDMLYLIVGCVLGVMVLILMVFIALCLWKSRQQSSIQKYDPPRYLYQSSEVNGQMVEYTTLSGTARINGSVHRSFLSNGGLSNGCSHLHHKGPDGVSGILNGNINGGLYSAHANPLTRTCVEFDHPHHLVNDPRPVSVKEADGESIQPGTASALSKRRRSPKESGGVYTAVPQIDPLECINCRNCRNNNRAKHAPGTLAYTSGHPCSRWPLLFCLAGPQSCPMNVTLCRSDKCSLEDVEKPLHSTQKSHLQLALKKSTEQEKLKGKKRPLTVCLETGLANDLMCFTKTNSPLPVVPVVASYPQDGLEMKPLSATKVPVCPASTVPAHGQVPEECLTDSVAPTPAQHTCCQDNISDINSDSTEDTAEFNRVRQQWSFRSRGQSFQLESSYFAACLGGLW</sequence>
<dbReference type="SMART" id="SM00409">
    <property type="entry name" value="IG"/>
    <property type="match status" value="5"/>
</dbReference>
<dbReference type="SUPFAM" id="SSF49265">
    <property type="entry name" value="Fibronectin type III"/>
    <property type="match status" value="2"/>
</dbReference>
<dbReference type="InterPro" id="IPR036179">
    <property type="entry name" value="Ig-like_dom_sf"/>
</dbReference>
<dbReference type="SMART" id="SM00408">
    <property type="entry name" value="IGc2"/>
    <property type="match status" value="5"/>
</dbReference>
<reference evidence="8 9" key="1">
    <citation type="submission" date="2024-08" db="EMBL/GenBank/DDBJ databases">
        <title>The draft genome of Apodemus speciosus.</title>
        <authorList>
            <person name="Nabeshima K."/>
            <person name="Suzuki S."/>
            <person name="Onuma M."/>
        </authorList>
    </citation>
    <scope>NUCLEOTIDE SEQUENCE [LARGE SCALE GENOMIC DNA]</scope>
    <source>
        <strain evidence="8">IB14-021</strain>
    </source>
</reference>
<evidence type="ECO:0000259" key="6">
    <source>
        <dbReference type="PROSITE" id="PS50835"/>
    </source>
</evidence>
<dbReference type="InterPro" id="IPR003598">
    <property type="entry name" value="Ig_sub2"/>
</dbReference>
<evidence type="ECO:0000313" key="8">
    <source>
        <dbReference type="EMBL" id="GAB1294023.1"/>
    </source>
</evidence>
<dbReference type="SUPFAM" id="SSF48726">
    <property type="entry name" value="Immunoglobulin"/>
    <property type="match status" value="5"/>
</dbReference>
<dbReference type="Gene3D" id="2.60.40.10">
    <property type="entry name" value="Immunoglobulins"/>
    <property type="match status" value="8"/>
</dbReference>
<feature type="region of interest" description="Disordered" evidence="4">
    <location>
        <begin position="938"/>
        <end position="960"/>
    </location>
</feature>
<proteinExistence type="predicted"/>
<evidence type="ECO:0000256" key="1">
    <source>
        <dbReference type="ARBA" id="ARBA00022737"/>
    </source>
</evidence>
<feature type="domain" description="Fibronectin type-III" evidence="7">
    <location>
        <begin position="700"/>
        <end position="795"/>
    </location>
</feature>
<dbReference type="InterPro" id="IPR003961">
    <property type="entry name" value="FN3_dom"/>
</dbReference>
<dbReference type="PANTHER" id="PTHR44170">
    <property type="entry name" value="PROTEIN SIDEKICK"/>
    <property type="match status" value="1"/>
</dbReference>
<dbReference type="Pfam" id="PF13927">
    <property type="entry name" value="Ig_3"/>
    <property type="match status" value="3"/>
</dbReference>
<dbReference type="InterPro" id="IPR036116">
    <property type="entry name" value="FN3_sf"/>
</dbReference>
<feature type="domain" description="Ig-like" evidence="6">
    <location>
        <begin position="286"/>
        <end position="377"/>
    </location>
</feature>
<evidence type="ECO:0000256" key="3">
    <source>
        <dbReference type="ARBA" id="ARBA00023319"/>
    </source>
</evidence>
<evidence type="ECO:0000256" key="2">
    <source>
        <dbReference type="ARBA" id="ARBA00023157"/>
    </source>
</evidence>
<feature type="region of interest" description="Disordered" evidence="4">
    <location>
        <begin position="1102"/>
        <end position="1133"/>
    </location>
</feature>
<dbReference type="InterPro" id="IPR003599">
    <property type="entry name" value="Ig_sub"/>
</dbReference>
<feature type="domain" description="Fibronectin type-III" evidence="7">
    <location>
        <begin position="553"/>
        <end position="654"/>
    </location>
</feature>
<organism evidence="8 9">
    <name type="scientific">Apodemus speciosus</name>
    <name type="common">Large Japanese field mouse</name>
    <dbReference type="NCBI Taxonomy" id="105296"/>
    <lineage>
        <taxon>Eukaryota</taxon>
        <taxon>Metazoa</taxon>
        <taxon>Chordata</taxon>
        <taxon>Craniata</taxon>
        <taxon>Vertebrata</taxon>
        <taxon>Euteleostomi</taxon>
        <taxon>Mammalia</taxon>
        <taxon>Eutheria</taxon>
        <taxon>Euarchontoglires</taxon>
        <taxon>Glires</taxon>
        <taxon>Rodentia</taxon>
        <taxon>Myomorpha</taxon>
        <taxon>Muroidea</taxon>
        <taxon>Muridae</taxon>
        <taxon>Murinae</taxon>
        <taxon>Apodemus</taxon>
    </lineage>
</organism>
<feature type="region of interest" description="Disordered" evidence="4">
    <location>
        <begin position="651"/>
        <end position="676"/>
    </location>
</feature>
<evidence type="ECO:0000256" key="4">
    <source>
        <dbReference type="SAM" id="MobiDB-lite"/>
    </source>
</evidence>
<feature type="region of interest" description="Disordered" evidence="4">
    <location>
        <begin position="505"/>
        <end position="567"/>
    </location>
</feature>
<dbReference type="Proteomes" id="UP001623349">
    <property type="component" value="Unassembled WGS sequence"/>
</dbReference>
<dbReference type="CDD" id="cd00096">
    <property type="entry name" value="Ig"/>
    <property type="match status" value="1"/>
</dbReference>
<evidence type="ECO:0000259" key="7">
    <source>
        <dbReference type="PROSITE" id="PS50853"/>
    </source>
</evidence>
<name>A0ABQ0F482_APOSI</name>